<accession>A0A917A5K3</accession>
<reference evidence="4" key="1">
    <citation type="journal article" date="2019" name="Int. J. Syst. Evol. Microbiol.">
        <title>The Global Catalogue of Microorganisms (GCM) 10K type strain sequencing project: providing services to taxonomists for standard genome sequencing and annotation.</title>
        <authorList>
            <consortium name="The Broad Institute Genomics Platform"/>
            <consortium name="The Broad Institute Genome Sequencing Center for Infectious Disease"/>
            <person name="Wu L."/>
            <person name="Ma J."/>
        </authorList>
    </citation>
    <scope>NUCLEOTIDE SEQUENCE [LARGE SCALE GENOMIC DNA]</scope>
    <source>
        <strain evidence="4">CGMCC 1.12664</strain>
    </source>
</reference>
<dbReference type="InterPro" id="IPR022002">
    <property type="entry name" value="ChsH2_Znr"/>
</dbReference>
<dbReference type="InterPro" id="IPR002878">
    <property type="entry name" value="ChsH2_C"/>
</dbReference>
<evidence type="ECO:0000313" key="3">
    <source>
        <dbReference type="EMBL" id="GGE27669.1"/>
    </source>
</evidence>
<name>A0A917A5K3_9RHOB</name>
<feature type="domain" description="ChsH2 rubredoxin-like zinc ribbon" evidence="2">
    <location>
        <begin position="3"/>
        <end position="28"/>
    </location>
</feature>
<dbReference type="Pfam" id="PF01796">
    <property type="entry name" value="OB_ChsH2_C"/>
    <property type="match status" value="1"/>
</dbReference>
<comment type="caution">
    <text evidence="3">The sequence shown here is derived from an EMBL/GenBank/DDBJ whole genome shotgun (WGS) entry which is preliminary data.</text>
</comment>
<gene>
    <name evidence="3" type="ORF">GCM10011360_14860</name>
</gene>
<proteinExistence type="predicted"/>
<dbReference type="PANTHER" id="PTHR34075:SF5">
    <property type="entry name" value="BLR3430 PROTEIN"/>
    <property type="match status" value="1"/>
</dbReference>
<dbReference type="InterPro" id="IPR052513">
    <property type="entry name" value="Thioester_dehydratase-like"/>
</dbReference>
<dbReference type="EMBL" id="BMFJ01000001">
    <property type="protein sequence ID" value="GGE27669.1"/>
    <property type="molecule type" value="Genomic_DNA"/>
</dbReference>
<dbReference type="PANTHER" id="PTHR34075">
    <property type="entry name" value="BLR3430 PROTEIN"/>
    <property type="match status" value="1"/>
</dbReference>
<evidence type="ECO:0000259" key="1">
    <source>
        <dbReference type="Pfam" id="PF01796"/>
    </source>
</evidence>
<dbReference type="SUPFAM" id="SSF50249">
    <property type="entry name" value="Nucleic acid-binding proteins"/>
    <property type="match status" value="1"/>
</dbReference>
<organism evidence="3 4">
    <name type="scientific">Primorskyibacter flagellatus</name>
    <dbReference type="NCBI Taxonomy" id="1387277"/>
    <lineage>
        <taxon>Bacteria</taxon>
        <taxon>Pseudomonadati</taxon>
        <taxon>Pseudomonadota</taxon>
        <taxon>Alphaproteobacteria</taxon>
        <taxon>Rhodobacterales</taxon>
        <taxon>Roseobacteraceae</taxon>
        <taxon>Primorskyibacter</taxon>
    </lineage>
</organism>
<dbReference type="Pfam" id="PF12172">
    <property type="entry name" value="zf-ChsH2"/>
    <property type="match status" value="1"/>
</dbReference>
<dbReference type="InterPro" id="IPR012340">
    <property type="entry name" value="NA-bd_OB-fold"/>
</dbReference>
<keyword evidence="4" id="KW-1185">Reference proteome</keyword>
<sequence length="104" mass="11120">MHYQHCTACGQIQYFDRPFCAACGSSDVAQRDARGTGAVAAATMLHRAPSKEMAHLVPYEILLVDMDEGFRAMARGPGGSVIGQRVRLTRAEDGLLHATAEGTA</sequence>
<evidence type="ECO:0000313" key="4">
    <source>
        <dbReference type="Proteomes" id="UP000612855"/>
    </source>
</evidence>
<feature type="domain" description="ChsH2 C-terminal OB-fold" evidence="1">
    <location>
        <begin position="31"/>
        <end position="88"/>
    </location>
</feature>
<dbReference type="AlphaFoldDB" id="A0A917A5K3"/>
<protein>
    <recommendedName>
        <fullName evidence="5">DUF35 domain-containing protein</fullName>
    </recommendedName>
</protein>
<evidence type="ECO:0008006" key="5">
    <source>
        <dbReference type="Google" id="ProtNLM"/>
    </source>
</evidence>
<evidence type="ECO:0000259" key="2">
    <source>
        <dbReference type="Pfam" id="PF12172"/>
    </source>
</evidence>
<dbReference type="Proteomes" id="UP000612855">
    <property type="component" value="Unassembled WGS sequence"/>
</dbReference>